<dbReference type="EMBL" id="AEVD01000004">
    <property type="protein sequence ID" value="EFX37379.1"/>
    <property type="molecule type" value="Genomic_DNA"/>
</dbReference>
<dbReference type="PATRIC" id="fig|889204.5.peg.350"/>
<dbReference type="GO" id="GO:0009100">
    <property type="term" value="P:glycoprotein metabolic process"/>
    <property type="evidence" value="ECO:0007669"/>
    <property type="project" value="UniProtKB-ARBA"/>
</dbReference>
<dbReference type="InterPro" id="IPR007074">
    <property type="entry name" value="LicD/FKTN/FKRP_NTP_transf"/>
</dbReference>
<dbReference type="HOGENOM" id="CLU_2036739_0_0_9"/>
<dbReference type="PANTHER" id="PTHR43404">
    <property type="entry name" value="LIPOPOLYSACCHARIDE CHOLINEPHOSPHOTRANSFERASE LICD"/>
    <property type="match status" value="1"/>
</dbReference>
<dbReference type="AlphaFoldDB" id="E8JYJ7"/>
<sequence>MSDLKAIQARSLEMAEYFVAFCKEHNLLCYLCGGGAIGALRHKGFIPWDDDLDFFMPRKDYEKLAELWPLYADERYFLSKSSKDYVDRNLFITIRDKETTCIKPYQQDLDLPHGLALDVLI</sequence>
<organism evidence="2 3">
    <name type="scientific">Streptococcus infantis ATCC 700779</name>
    <dbReference type="NCBI Taxonomy" id="889204"/>
    <lineage>
        <taxon>Bacteria</taxon>
        <taxon>Bacillati</taxon>
        <taxon>Bacillota</taxon>
        <taxon>Bacilli</taxon>
        <taxon>Lactobacillales</taxon>
        <taxon>Streptococcaceae</taxon>
        <taxon>Streptococcus</taxon>
    </lineage>
</organism>
<dbReference type="Pfam" id="PF04991">
    <property type="entry name" value="LicD"/>
    <property type="match status" value="1"/>
</dbReference>
<evidence type="ECO:0000259" key="1">
    <source>
        <dbReference type="Pfam" id="PF04991"/>
    </source>
</evidence>
<dbReference type="InterPro" id="IPR052942">
    <property type="entry name" value="LPS_cholinephosphotransferase"/>
</dbReference>
<evidence type="ECO:0000313" key="3">
    <source>
        <dbReference type="Proteomes" id="UP000002815"/>
    </source>
</evidence>
<keyword evidence="2" id="KW-0808">Transferase</keyword>
<accession>E8JYJ7</accession>
<keyword evidence="3" id="KW-1185">Reference proteome</keyword>
<dbReference type="PANTHER" id="PTHR43404:SF2">
    <property type="entry name" value="LIPOPOLYSACCHARIDE CHOLINEPHOSPHOTRANSFERASE LICD"/>
    <property type="match status" value="1"/>
</dbReference>
<name>E8JYJ7_9STRE</name>
<dbReference type="eggNOG" id="COG3475">
    <property type="taxonomic scope" value="Bacteria"/>
</dbReference>
<protein>
    <submittedName>
        <fullName evidence="2">LICD family protein</fullName>
        <ecNumber evidence="2">2.7.8.-</ecNumber>
    </submittedName>
</protein>
<dbReference type="EC" id="2.7.8.-" evidence="2"/>
<proteinExistence type="predicted"/>
<dbReference type="Proteomes" id="UP000002815">
    <property type="component" value="Unassembled WGS sequence"/>
</dbReference>
<gene>
    <name evidence="2" type="primary">licD</name>
    <name evidence="2" type="ORF">HMPREF9423_0363</name>
</gene>
<feature type="domain" description="LicD/FKTN/FKRP nucleotidyltransferase" evidence="1">
    <location>
        <begin position="22"/>
        <end position="120"/>
    </location>
</feature>
<reference evidence="2 3" key="1">
    <citation type="submission" date="2010-12" db="EMBL/GenBank/DDBJ databases">
        <authorList>
            <person name="Muzny D."/>
            <person name="Qin X."/>
            <person name="Deng J."/>
            <person name="Jiang H."/>
            <person name="Liu Y."/>
            <person name="Qu J."/>
            <person name="Song X.-Z."/>
            <person name="Zhang L."/>
            <person name="Thornton R."/>
            <person name="Coyle M."/>
            <person name="Francisco L."/>
            <person name="Jackson L."/>
            <person name="Javaid M."/>
            <person name="Korchina V."/>
            <person name="Kovar C."/>
            <person name="Mata R."/>
            <person name="Mathew T."/>
            <person name="Ngo R."/>
            <person name="Nguyen L."/>
            <person name="Nguyen N."/>
            <person name="Okwuonu G."/>
            <person name="Ongeri F."/>
            <person name="Pham C."/>
            <person name="Simmons D."/>
            <person name="Wilczek-Boney K."/>
            <person name="Hale W."/>
            <person name="Jakkamsetti A."/>
            <person name="Pham P."/>
            <person name="Ruth R."/>
            <person name="San Lucas F."/>
            <person name="Warren J."/>
            <person name="Zhang J."/>
            <person name="Zhao Z."/>
            <person name="Zhou C."/>
            <person name="Zhu D."/>
            <person name="Lee S."/>
            <person name="Bess C."/>
            <person name="Blankenburg K."/>
            <person name="Forbes L."/>
            <person name="Fu Q."/>
            <person name="Gubbala S."/>
            <person name="Hirani K."/>
            <person name="Jayaseelan J.C."/>
            <person name="Lara F."/>
            <person name="Munidasa M."/>
            <person name="Palculict T."/>
            <person name="Patil S."/>
            <person name="Pu L.-L."/>
            <person name="Saada N."/>
            <person name="Tang L."/>
            <person name="Weissenberger G."/>
            <person name="Zhu Y."/>
            <person name="Hemphill L."/>
            <person name="Shang Y."/>
            <person name="Youmans B."/>
            <person name="Ayvaz T."/>
            <person name="Ross M."/>
            <person name="Santibanez J."/>
            <person name="Aqrawi P."/>
            <person name="Gross S."/>
            <person name="Joshi V."/>
            <person name="Fowler G."/>
            <person name="Nazareth L."/>
            <person name="Reid J."/>
            <person name="Worley K."/>
            <person name="Petrosino J."/>
            <person name="Highlander S."/>
            <person name="Gibbs R."/>
        </authorList>
    </citation>
    <scope>NUCLEOTIDE SEQUENCE [LARGE SCALE GENOMIC DNA]</scope>
    <source>
        <strain evidence="2 3">ATCC 700779</strain>
    </source>
</reference>
<comment type="caution">
    <text evidence="2">The sequence shown here is derived from an EMBL/GenBank/DDBJ whole genome shotgun (WGS) entry which is preliminary data.</text>
</comment>
<evidence type="ECO:0000313" key="2">
    <source>
        <dbReference type="EMBL" id="EFX37379.1"/>
    </source>
</evidence>
<dbReference type="GO" id="GO:0016740">
    <property type="term" value="F:transferase activity"/>
    <property type="evidence" value="ECO:0007669"/>
    <property type="project" value="UniProtKB-KW"/>
</dbReference>